<sequence>MSKQYKIPAEMRTDVGKGASRRLRRAGRIPAVVYGGDREPASITIDHDFLLHEADEEAFHSSILELSVGKKKQKVVLRDLQRHPFKPLLTHADFLRVSEDHEIRMHIPLHFTNEEVSPAGKKGGVVISHQYMDVEVEALPQNLPEYLEVDLSKLEPGESVMLSDIKLPEGVILPVLEYEGEEHDYAIVTAIYIRAGQGTGEMAAEADAAMGEAAEVETIGEEEDAEAAEGEEGEEAAEEGGEEASEGDDDKKD</sequence>
<keyword evidence="1 5" id="KW-0699">rRNA-binding</keyword>
<evidence type="ECO:0000259" key="8">
    <source>
        <dbReference type="Pfam" id="PF14693"/>
    </source>
</evidence>
<dbReference type="RefSeq" id="WP_116650976.1">
    <property type="nucleotide sequence ID" value="NZ_QUZK01000038.1"/>
</dbReference>
<dbReference type="EMBL" id="QUZK01000038">
    <property type="protein sequence ID" value="RFF30107.1"/>
    <property type="molecule type" value="Genomic_DNA"/>
</dbReference>
<evidence type="ECO:0000259" key="7">
    <source>
        <dbReference type="Pfam" id="PF01386"/>
    </source>
</evidence>
<comment type="caution">
    <text evidence="9">The sequence shown here is derived from an EMBL/GenBank/DDBJ whole genome shotgun (WGS) entry which is preliminary data.</text>
</comment>
<dbReference type="AlphaFoldDB" id="A0A3E1K7X1"/>
<dbReference type="InterPro" id="IPR020930">
    <property type="entry name" value="Ribosomal_uL5_bac-type"/>
</dbReference>
<dbReference type="GO" id="GO:0022625">
    <property type="term" value="C:cytosolic large ribosomal subunit"/>
    <property type="evidence" value="ECO:0007669"/>
    <property type="project" value="TreeGrafter"/>
</dbReference>
<dbReference type="SUPFAM" id="SSF50715">
    <property type="entry name" value="Ribosomal protein L25-like"/>
    <property type="match status" value="1"/>
</dbReference>
<dbReference type="FunFam" id="2.40.240.10:FF:000002">
    <property type="entry name" value="50S ribosomal protein L25"/>
    <property type="match status" value="1"/>
</dbReference>
<dbReference type="NCBIfam" id="TIGR00731">
    <property type="entry name" value="bL25_bact_ctc"/>
    <property type="match status" value="1"/>
</dbReference>
<feature type="compositionally biased region" description="Acidic residues" evidence="6">
    <location>
        <begin position="214"/>
        <end position="253"/>
    </location>
</feature>
<evidence type="ECO:0000256" key="2">
    <source>
        <dbReference type="ARBA" id="ARBA00022884"/>
    </source>
</evidence>
<comment type="function">
    <text evidence="5">This is one of the proteins that binds to the 5S RNA in the ribosome where it forms part of the central protuberance.</text>
</comment>
<dbReference type="PANTHER" id="PTHR33284:SF1">
    <property type="entry name" value="RIBOSOMAL PROTEIN L25_GLN-TRNA SYNTHETASE, ANTI-CODON-BINDING DOMAIN-CONTAINING PROTEIN"/>
    <property type="match status" value="1"/>
</dbReference>
<keyword evidence="2 5" id="KW-0694">RNA-binding</keyword>
<dbReference type="InterPro" id="IPR020057">
    <property type="entry name" value="Ribosomal_bL25_b-dom"/>
</dbReference>
<name>A0A3E1K7X1_9GAMM</name>
<dbReference type="NCBIfam" id="NF004130">
    <property type="entry name" value="PRK05618.1-5"/>
    <property type="match status" value="1"/>
</dbReference>
<evidence type="ECO:0000256" key="1">
    <source>
        <dbReference type="ARBA" id="ARBA00022730"/>
    </source>
</evidence>
<gene>
    <name evidence="5" type="primary">rplY</name>
    <name evidence="5" type="synonym">ctc</name>
    <name evidence="9" type="ORF">DZC52_09855</name>
</gene>
<dbReference type="InterPro" id="IPR029751">
    <property type="entry name" value="Ribosomal_L25_dom"/>
</dbReference>
<dbReference type="Pfam" id="PF01386">
    <property type="entry name" value="Ribosomal_L25p"/>
    <property type="match status" value="1"/>
</dbReference>
<dbReference type="NCBIfam" id="NF004612">
    <property type="entry name" value="PRK05943.1"/>
    <property type="match status" value="1"/>
</dbReference>
<dbReference type="Gene3D" id="2.40.240.10">
    <property type="entry name" value="Ribosomal Protein L25, Chain P"/>
    <property type="match status" value="1"/>
</dbReference>
<dbReference type="HAMAP" id="MF_01334">
    <property type="entry name" value="Ribosomal_bL25_CTC"/>
    <property type="match status" value="1"/>
</dbReference>
<dbReference type="NCBIfam" id="NF004128">
    <property type="entry name" value="PRK05618.1-2"/>
    <property type="match status" value="1"/>
</dbReference>
<dbReference type="InterPro" id="IPR020055">
    <property type="entry name" value="Ribosomal_bL25_short"/>
</dbReference>
<keyword evidence="3 5" id="KW-0689">Ribosomal protein</keyword>
<dbReference type="OrthoDB" id="9806411at2"/>
<dbReference type="PANTHER" id="PTHR33284">
    <property type="entry name" value="RIBOSOMAL PROTEIN L25/GLN-TRNA SYNTHETASE, ANTI-CODON-BINDING DOMAIN-CONTAINING PROTEIN"/>
    <property type="match status" value="1"/>
</dbReference>
<comment type="similarity">
    <text evidence="5">Belongs to the bacterial ribosomal protein bL25 family. CTC subfamily.</text>
</comment>
<comment type="subunit">
    <text evidence="5">Part of the 50S ribosomal subunit; part of the 5S rRNA/L5/L18/L25 subcomplex. Contacts the 5S rRNA. Binds to the 5S rRNA independently of L5 and L18.</text>
</comment>
<evidence type="ECO:0000256" key="3">
    <source>
        <dbReference type="ARBA" id="ARBA00022980"/>
    </source>
</evidence>
<keyword evidence="4 5" id="KW-0687">Ribonucleoprotein</keyword>
<organism evidence="9 10">
    <name type="scientific">Wenzhouxiangella sediminis</name>
    <dbReference type="NCBI Taxonomy" id="1792836"/>
    <lineage>
        <taxon>Bacteria</taxon>
        <taxon>Pseudomonadati</taxon>
        <taxon>Pseudomonadota</taxon>
        <taxon>Gammaproteobacteria</taxon>
        <taxon>Chromatiales</taxon>
        <taxon>Wenzhouxiangellaceae</taxon>
        <taxon>Wenzhouxiangella</taxon>
    </lineage>
</organism>
<feature type="domain" description="Large ribosomal subunit protein bL25 beta" evidence="8">
    <location>
        <begin position="102"/>
        <end position="173"/>
    </location>
</feature>
<dbReference type="CDD" id="cd00495">
    <property type="entry name" value="Ribosomal_L25_TL5_CTC"/>
    <property type="match status" value="1"/>
</dbReference>
<proteinExistence type="inferred from homology"/>
<evidence type="ECO:0000256" key="6">
    <source>
        <dbReference type="SAM" id="MobiDB-lite"/>
    </source>
</evidence>
<dbReference type="InterPro" id="IPR037121">
    <property type="entry name" value="Ribosomal_bL25_C"/>
</dbReference>
<dbReference type="Pfam" id="PF14693">
    <property type="entry name" value="Ribosomal_TL5_C"/>
    <property type="match status" value="1"/>
</dbReference>
<feature type="region of interest" description="Disordered" evidence="6">
    <location>
        <begin position="210"/>
        <end position="253"/>
    </location>
</feature>
<accession>A0A3E1K7X1</accession>
<dbReference type="InterPro" id="IPR011035">
    <property type="entry name" value="Ribosomal_bL25/Gln-tRNA_synth"/>
</dbReference>
<dbReference type="InterPro" id="IPR020056">
    <property type="entry name" value="Rbsml_bL25/Gln-tRNA_synth_N"/>
</dbReference>
<dbReference type="GO" id="GO:0008097">
    <property type="term" value="F:5S rRNA binding"/>
    <property type="evidence" value="ECO:0007669"/>
    <property type="project" value="InterPro"/>
</dbReference>
<evidence type="ECO:0000256" key="4">
    <source>
        <dbReference type="ARBA" id="ARBA00023274"/>
    </source>
</evidence>
<dbReference type="GO" id="GO:0003735">
    <property type="term" value="F:structural constituent of ribosome"/>
    <property type="evidence" value="ECO:0007669"/>
    <property type="project" value="InterPro"/>
</dbReference>
<dbReference type="InterPro" id="IPR001021">
    <property type="entry name" value="Ribosomal_bL25_long"/>
</dbReference>
<evidence type="ECO:0000313" key="10">
    <source>
        <dbReference type="Proteomes" id="UP000260351"/>
    </source>
</evidence>
<dbReference type="Proteomes" id="UP000260351">
    <property type="component" value="Unassembled WGS sequence"/>
</dbReference>
<protein>
    <recommendedName>
        <fullName evidence="5">Large ribosomal subunit protein bL25</fullName>
    </recommendedName>
    <alternativeName>
        <fullName evidence="5">General stress protein CTC</fullName>
    </alternativeName>
</protein>
<dbReference type="GO" id="GO:0006412">
    <property type="term" value="P:translation"/>
    <property type="evidence" value="ECO:0007669"/>
    <property type="project" value="UniProtKB-UniRule"/>
</dbReference>
<keyword evidence="10" id="KW-1185">Reference proteome</keyword>
<feature type="domain" description="Large ribosomal subunit protein bL25 L25" evidence="7">
    <location>
        <begin position="8"/>
        <end position="94"/>
    </location>
</feature>
<dbReference type="HAMAP" id="MF_01336">
    <property type="entry name" value="Ribosomal_bL25"/>
    <property type="match status" value="1"/>
</dbReference>
<dbReference type="Gene3D" id="2.170.120.20">
    <property type="entry name" value="Ribosomal protein L25, beta domain"/>
    <property type="match status" value="1"/>
</dbReference>
<evidence type="ECO:0000313" key="9">
    <source>
        <dbReference type="EMBL" id="RFF30107.1"/>
    </source>
</evidence>
<evidence type="ECO:0000256" key="5">
    <source>
        <dbReference type="HAMAP-Rule" id="MF_01334"/>
    </source>
</evidence>
<reference evidence="9 10" key="1">
    <citation type="submission" date="2018-08" db="EMBL/GenBank/DDBJ databases">
        <title>Wenzhouxiangella salilacus sp. nov., a novel bacterium isolated from a saline lake in Xinjiang Province, China.</title>
        <authorList>
            <person name="Han S."/>
        </authorList>
    </citation>
    <scope>NUCLEOTIDE SEQUENCE [LARGE SCALE GENOMIC DNA]</scope>
    <source>
        <strain evidence="9 10">XDB06</strain>
    </source>
</reference>